<organism evidence="1 2">
    <name type="scientific">Limosilactobacillus mucosae DSM 13345</name>
    <dbReference type="NCBI Taxonomy" id="1423771"/>
    <lineage>
        <taxon>Bacteria</taxon>
        <taxon>Bacillati</taxon>
        <taxon>Bacillota</taxon>
        <taxon>Bacilli</taxon>
        <taxon>Lactobacillales</taxon>
        <taxon>Lactobacillaceae</taxon>
        <taxon>Limosilactobacillus</taxon>
    </lineage>
</organism>
<dbReference type="PATRIC" id="fig|1423771.3.peg.191"/>
<evidence type="ECO:0000313" key="2">
    <source>
        <dbReference type="Proteomes" id="UP000050901"/>
    </source>
</evidence>
<proteinExistence type="predicted"/>
<sequence>MNTPVNTPSLDLVTIEAINGTMATVQIIGLDNKFEAIIPDGADVKVGEIYSIAMDYKHLIVGDNVPDEEREEADRLNRLKADNLAEIERVAEEFERRADQE</sequence>
<dbReference type="RefSeq" id="WP_056968313.1">
    <property type="nucleotide sequence ID" value="NZ_AZEQ01000010.1"/>
</dbReference>
<name>A0A0R1PAQ2_LIMMU</name>
<dbReference type="EMBL" id="AZEQ01000010">
    <property type="protein sequence ID" value="KRL25659.1"/>
    <property type="molecule type" value="Genomic_DNA"/>
</dbReference>
<dbReference type="Proteomes" id="UP000050901">
    <property type="component" value="Unassembled WGS sequence"/>
</dbReference>
<gene>
    <name evidence="1" type="ORF">FC47_GL000190</name>
</gene>
<reference evidence="1 2" key="1">
    <citation type="journal article" date="2015" name="Genome Announc.">
        <title>Expanding the biotechnology potential of lactobacilli through comparative genomics of 213 strains and associated genera.</title>
        <authorList>
            <person name="Sun Z."/>
            <person name="Harris H.M."/>
            <person name="McCann A."/>
            <person name="Guo C."/>
            <person name="Argimon S."/>
            <person name="Zhang W."/>
            <person name="Yang X."/>
            <person name="Jeffery I.B."/>
            <person name="Cooney J.C."/>
            <person name="Kagawa T.F."/>
            <person name="Liu W."/>
            <person name="Song Y."/>
            <person name="Salvetti E."/>
            <person name="Wrobel A."/>
            <person name="Rasinkangas P."/>
            <person name="Parkhill J."/>
            <person name="Rea M.C."/>
            <person name="O'Sullivan O."/>
            <person name="Ritari J."/>
            <person name="Douillard F.P."/>
            <person name="Paul Ross R."/>
            <person name="Yang R."/>
            <person name="Briner A.E."/>
            <person name="Felis G.E."/>
            <person name="de Vos W.M."/>
            <person name="Barrangou R."/>
            <person name="Klaenhammer T.R."/>
            <person name="Caufield P.W."/>
            <person name="Cui Y."/>
            <person name="Zhang H."/>
            <person name="O'Toole P.W."/>
        </authorList>
    </citation>
    <scope>NUCLEOTIDE SEQUENCE [LARGE SCALE GENOMIC DNA]</scope>
    <source>
        <strain evidence="1 2">DSM 13345</strain>
    </source>
</reference>
<dbReference type="AlphaFoldDB" id="A0A0R1PAQ2"/>
<comment type="caution">
    <text evidence="1">The sequence shown here is derived from an EMBL/GenBank/DDBJ whole genome shotgun (WGS) entry which is preliminary data.</text>
</comment>
<evidence type="ECO:0000313" key="1">
    <source>
        <dbReference type="EMBL" id="KRL25659.1"/>
    </source>
</evidence>
<protein>
    <submittedName>
        <fullName evidence="1">Uncharacterized protein</fullName>
    </submittedName>
</protein>
<accession>A0A0R1PAQ2</accession>